<dbReference type="GeneTree" id="ENSGT01000000220031"/>
<feature type="domain" description="DDE Tnp4" evidence="8">
    <location>
        <begin position="178"/>
        <end position="339"/>
    </location>
</feature>
<dbReference type="InParanoid" id="F7BLL4"/>
<dbReference type="InterPro" id="IPR027806">
    <property type="entry name" value="HARBI1_dom"/>
</dbReference>
<evidence type="ECO:0000256" key="4">
    <source>
        <dbReference type="ARBA" id="ARBA00022722"/>
    </source>
</evidence>
<evidence type="ECO:0000313" key="9">
    <source>
        <dbReference type="Ensembl" id="ENSXETP00000053518"/>
    </source>
</evidence>
<dbReference type="GO" id="GO:0004518">
    <property type="term" value="F:nuclease activity"/>
    <property type="evidence" value="ECO:0007669"/>
    <property type="project" value="UniProtKB-KW"/>
</dbReference>
<comment type="cofactor">
    <cofactor evidence="1">
        <name>a divalent metal cation</name>
        <dbReference type="ChEBI" id="CHEBI:60240"/>
    </cofactor>
</comment>
<dbReference type="GO" id="GO:0005634">
    <property type="term" value="C:nucleus"/>
    <property type="evidence" value="ECO:0007669"/>
    <property type="project" value="UniProtKB-SubCell"/>
</dbReference>
<keyword evidence="4" id="KW-0540">Nuclease</keyword>
<keyword evidence="5" id="KW-0479">Metal-binding</keyword>
<dbReference type="PANTHER" id="PTHR22930">
    <property type="match status" value="1"/>
</dbReference>
<dbReference type="GO" id="GO:0016787">
    <property type="term" value="F:hydrolase activity"/>
    <property type="evidence" value="ECO:0007669"/>
    <property type="project" value="UniProtKB-KW"/>
</dbReference>
<organism evidence="9">
    <name type="scientific">Xenopus tropicalis</name>
    <name type="common">Western clawed frog</name>
    <name type="synonym">Silurana tropicalis</name>
    <dbReference type="NCBI Taxonomy" id="8364"/>
    <lineage>
        <taxon>Eukaryota</taxon>
        <taxon>Metazoa</taxon>
        <taxon>Chordata</taxon>
        <taxon>Craniata</taxon>
        <taxon>Vertebrata</taxon>
        <taxon>Euteleostomi</taxon>
        <taxon>Amphibia</taxon>
        <taxon>Batrachia</taxon>
        <taxon>Anura</taxon>
        <taxon>Pipoidea</taxon>
        <taxon>Pipidae</taxon>
        <taxon>Xenopodinae</taxon>
        <taxon>Xenopus</taxon>
        <taxon>Silurana</taxon>
    </lineage>
</organism>
<dbReference type="AlphaFoldDB" id="F7BLL4"/>
<dbReference type="InterPro" id="IPR045249">
    <property type="entry name" value="HARBI1-like"/>
</dbReference>
<evidence type="ECO:0000256" key="6">
    <source>
        <dbReference type="ARBA" id="ARBA00022801"/>
    </source>
</evidence>
<dbReference type="eggNOG" id="KOG4585">
    <property type="taxonomic scope" value="Eukaryota"/>
</dbReference>
<keyword evidence="6" id="KW-0378">Hydrolase</keyword>
<proteinExistence type="inferred from homology"/>
<reference evidence="9" key="1">
    <citation type="journal article" date="2010" name="Science">
        <title>The genome of the Western clawed frog Xenopus tropicalis.</title>
        <authorList>
            <person name="Hellsten U."/>
            <person name="Harland R.M."/>
            <person name="Gilchrist M.J."/>
            <person name="Hendrix D."/>
            <person name="Jurka J."/>
            <person name="Kapitonov V."/>
            <person name="Ovcharenko I."/>
            <person name="Putnam N.H."/>
            <person name="Shu S."/>
            <person name="Taher L."/>
            <person name="Blitz I.L."/>
            <person name="Blumberg B."/>
            <person name="Dichmann D.S."/>
            <person name="Dubchak I."/>
            <person name="Amaya E."/>
            <person name="Detter J.C."/>
            <person name="Fletcher R."/>
            <person name="Gerhard D.S."/>
            <person name="Goodstein D."/>
            <person name="Graves T."/>
            <person name="Grigoriev I.V."/>
            <person name="Grimwood J."/>
            <person name="Kawashima T."/>
            <person name="Lindquist E."/>
            <person name="Lucas S.M."/>
            <person name="Mead P.E."/>
            <person name="Mitros T."/>
            <person name="Ogino H."/>
            <person name="Ohta Y."/>
            <person name="Poliakov A.V."/>
            <person name="Pollet N."/>
            <person name="Robert J."/>
            <person name="Salamov A."/>
            <person name="Sater A.K."/>
            <person name="Schmutz J."/>
            <person name="Terry A."/>
            <person name="Vize P.D."/>
            <person name="Warren W.C."/>
            <person name="Wells D."/>
            <person name="Wills A."/>
            <person name="Wilson R.K."/>
            <person name="Zimmerman L.B."/>
            <person name="Zorn A.M."/>
            <person name="Grainger R."/>
            <person name="Grammer T."/>
            <person name="Khokha M.K."/>
            <person name="Richardson P.M."/>
            <person name="Rokhsar D.S."/>
        </authorList>
    </citation>
    <scope>NUCLEOTIDE SEQUENCE [LARGE SCALE GENOMIC DNA]</scope>
    <source>
        <strain evidence="9">Nigerian</strain>
    </source>
</reference>
<dbReference type="PANTHER" id="PTHR22930:SF284">
    <property type="entry name" value="DDE TNP4 DOMAIN-CONTAINING PROTEIN"/>
    <property type="match status" value="1"/>
</dbReference>
<evidence type="ECO:0000256" key="3">
    <source>
        <dbReference type="ARBA" id="ARBA00006958"/>
    </source>
</evidence>
<reference evidence="9" key="2">
    <citation type="submission" date="2011-06" db="UniProtKB">
        <authorList>
            <consortium name="Ensembl"/>
        </authorList>
    </citation>
    <scope>IDENTIFICATION</scope>
</reference>
<evidence type="ECO:0000259" key="8">
    <source>
        <dbReference type="Pfam" id="PF13359"/>
    </source>
</evidence>
<dbReference type="HOGENOM" id="CLU_018552_6_0_1"/>
<evidence type="ECO:0000256" key="5">
    <source>
        <dbReference type="ARBA" id="ARBA00022723"/>
    </source>
</evidence>
<evidence type="ECO:0000256" key="7">
    <source>
        <dbReference type="ARBA" id="ARBA00023242"/>
    </source>
</evidence>
<dbReference type="Pfam" id="PF13359">
    <property type="entry name" value="DDE_Tnp_4"/>
    <property type="match status" value="1"/>
</dbReference>
<comment type="similarity">
    <text evidence="3">Belongs to the HARBI1 family.</text>
</comment>
<accession>F7BLL4</accession>
<evidence type="ECO:0000256" key="1">
    <source>
        <dbReference type="ARBA" id="ARBA00001968"/>
    </source>
</evidence>
<comment type="subcellular location">
    <subcellularLocation>
        <location evidence="2">Nucleus</location>
    </subcellularLocation>
</comment>
<name>F7BLL4_XENTR</name>
<keyword evidence="7" id="KW-0539">Nucleus</keyword>
<sequence length="416" mass="47836">MSPIFMGAKYRAALAIVLASTYQEKKKKKKKRSCWSKQWLLKRETLSHMALLQELKAHNPDDFKNYLRMSESCFRSLLQKVGPLIQKDDTIMRKSISAEQRLIATLRFLATGRSFEDLKFSTGISAQALGHIIPETCNAIVETLKGEYLKFPETSEEWQVIAQQFNDYWNFPNCGGAIDGKHIRINPPPNSGSYFFNYKGFFSIVLLAIVNANYEFIMVDIGKNGRLSDGGVIEQTHFNQKLKSKQLNLPTNAETKEWLNFVFVGDEAFGLHENLLKPFPQKVLTPERKIFNYRLSRARRVVENAFGILANRFRIFHTSINLCPEKIDMVVLSCCVLHNFLRKDNHASYAPVSMVDHEDIQAGTIVPAEWRNESNRLLQLQSSQSRNTSNDAKTNRENYVQYFNGVGKVDWQFRMV</sequence>
<evidence type="ECO:0000256" key="2">
    <source>
        <dbReference type="ARBA" id="ARBA00004123"/>
    </source>
</evidence>
<dbReference type="Ensembl" id="ENSXETT00000053518">
    <property type="protein sequence ID" value="ENSXETP00000053518"/>
    <property type="gene ID" value="ENSXETG00000024894"/>
</dbReference>
<dbReference type="GO" id="GO:0046872">
    <property type="term" value="F:metal ion binding"/>
    <property type="evidence" value="ECO:0007669"/>
    <property type="project" value="UniProtKB-KW"/>
</dbReference>
<protein>
    <recommendedName>
        <fullName evidence="8">DDE Tnp4 domain-containing protein</fullName>
    </recommendedName>
</protein>